<evidence type="ECO:0000313" key="2">
    <source>
        <dbReference type="EMBL" id="MBC5992890.1"/>
    </source>
</evidence>
<gene>
    <name evidence="2" type="ORF">H8S84_08595</name>
</gene>
<dbReference type="Proteomes" id="UP000603640">
    <property type="component" value="Unassembled WGS sequence"/>
</dbReference>
<evidence type="ECO:0000313" key="3">
    <source>
        <dbReference type="Proteomes" id="UP000603640"/>
    </source>
</evidence>
<accession>A0A923SN69</accession>
<reference evidence="2" key="1">
    <citation type="submission" date="2020-08" db="EMBL/GenBank/DDBJ databases">
        <title>Pontibacter sp. SD6 16S ribosomal RNA gene Genome sequencing and assembly.</title>
        <authorList>
            <person name="Kang M."/>
        </authorList>
    </citation>
    <scope>NUCLEOTIDE SEQUENCE</scope>
    <source>
        <strain evidence="2">SD6</strain>
    </source>
</reference>
<name>A0A923SN69_9BACT</name>
<sequence length="79" mass="8839">MKTDKNDLQNRMSQDIHNTSRTIQPGSGNQQKQVIPPSSKYDRNLSGKAIVHGRDWHEAAKAHVKVGSQGHKRSGNRHS</sequence>
<protein>
    <submittedName>
        <fullName evidence="2">Uncharacterized protein</fullName>
    </submittedName>
</protein>
<evidence type="ECO:0000256" key="1">
    <source>
        <dbReference type="SAM" id="MobiDB-lite"/>
    </source>
</evidence>
<keyword evidence="3" id="KW-1185">Reference proteome</keyword>
<dbReference type="RefSeq" id="WP_187066916.1">
    <property type="nucleotide sequence ID" value="NZ_JACRVF010000002.1"/>
</dbReference>
<dbReference type="EMBL" id="JACRVF010000002">
    <property type="protein sequence ID" value="MBC5992890.1"/>
    <property type="molecule type" value="Genomic_DNA"/>
</dbReference>
<proteinExistence type="predicted"/>
<organism evidence="2 3">
    <name type="scientific">Pontibacter cellulosilyticus</name>
    <dbReference type="NCBI Taxonomy" id="1720253"/>
    <lineage>
        <taxon>Bacteria</taxon>
        <taxon>Pseudomonadati</taxon>
        <taxon>Bacteroidota</taxon>
        <taxon>Cytophagia</taxon>
        <taxon>Cytophagales</taxon>
        <taxon>Hymenobacteraceae</taxon>
        <taxon>Pontibacter</taxon>
    </lineage>
</organism>
<dbReference type="AlphaFoldDB" id="A0A923SN69"/>
<feature type="region of interest" description="Disordered" evidence="1">
    <location>
        <begin position="1"/>
        <end position="47"/>
    </location>
</feature>
<comment type="caution">
    <text evidence="2">The sequence shown here is derived from an EMBL/GenBank/DDBJ whole genome shotgun (WGS) entry which is preliminary data.</text>
</comment>
<feature type="compositionally biased region" description="Polar residues" evidence="1">
    <location>
        <begin position="9"/>
        <end position="33"/>
    </location>
</feature>